<feature type="transmembrane region" description="Helical" evidence="1">
    <location>
        <begin position="9"/>
        <end position="31"/>
    </location>
</feature>
<gene>
    <name evidence="2" type="ORF">NCTC12221_00373</name>
</gene>
<evidence type="ECO:0000256" key="1">
    <source>
        <dbReference type="SAM" id="Phobius"/>
    </source>
</evidence>
<protein>
    <submittedName>
        <fullName evidence="2">Membrane protein</fullName>
    </submittedName>
</protein>
<keyword evidence="1" id="KW-1133">Transmembrane helix</keyword>
<reference evidence="2 3" key="1">
    <citation type="submission" date="2018-06" db="EMBL/GenBank/DDBJ databases">
        <authorList>
            <consortium name="Pathogen Informatics"/>
            <person name="Doyle S."/>
        </authorList>
    </citation>
    <scope>NUCLEOTIDE SEQUENCE [LARGE SCALE GENOMIC DNA]</scope>
    <source>
        <strain evidence="2 3">NCTC12221</strain>
    </source>
</reference>
<feature type="transmembrane region" description="Helical" evidence="1">
    <location>
        <begin position="230"/>
        <end position="252"/>
    </location>
</feature>
<proteinExistence type="predicted"/>
<feature type="transmembrane region" description="Helical" evidence="1">
    <location>
        <begin position="199"/>
        <end position="218"/>
    </location>
</feature>
<feature type="transmembrane region" description="Helical" evidence="1">
    <location>
        <begin position="176"/>
        <end position="193"/>
    </location>
</feature>
<dbReference type="EMBL" id="UGHZ01000001">
    <property type="protein sequence ID" value="STP08946.1"/>
    <property type="molecule type" value="Genomic_DNA"/>
</dbReference>
<dbReference type="RefSeq" id="WP_115025741.1">
    <property type="nucleotide sequence ID" value="NZ_UGHZ01000001.1"/>
</dbReference>
<name>A0A377JMF8_9HELI</name>
<feature type="transmembrane region" description="Helical" evidence="1">
    <location>
        <begin position="51"/>
        <end position="71"/>
    </location>
</feature>
<dbReference type="AlphaFoldDB" id="A0A377JMF8"/>
<accession>A0A377JMF8</accession>
<keyword evidence="1" id="KW-0472">Membrane</keyword>
<dbReference type="Proteomes" id="UP000255335">
    <property type="component" value="Unassembled WGS sequence"/>
</dbReference>
<feature type="transmembrane region" description="Helical" evidence="1">
    <location>
        <begin position="135"/>
        <end position="155"/>
    </location>
</feature>
<feature type="transmembrane region" description="Helical" evidence="1">
    <location>
        <begin position="83"/>
        <end position="102"/>
    </location>
</feature>
<organism evidence="2 3">
    <name type="scientific">Helicobacter cinaedi</name>
    <dbReference type="NCBI Taxonomy" id="213"/>
    <lineage>
        <taxon>Bacteria</taxon>
        <taxon>Pseudomonadati</taxon>
        <taxon>Campylobacterota</taxon>
        <taxon>Epsilonproteobacteria</taxon>
        <taxon>Campylobacterales</taxon>
        <taxon>Helicobacteraceae</taxon>
        <taxon>Helicobacter</taxon>
    </lineage>
</organism>
<sequence>MINNTRIKVIFSLILFALFVFTNLTLFTSQFSQSFSHLFLIFIREDQFFDSLSIFLLLCGFVLSGMFVIMSSWYQTSNTLQRVIMLSLSIIFIYLVILKSTHTTQTEDIMDMFAIEGSIYHRGFFELLVDYLPRIVLIACAYILFVYVPLLFLIFGIHPNQHNQIGKMLYDMRPSINVVIAVLFALSLQPYYFRDNLYAYFDIFALFVGFGLLIWVMIKHRDLFGFYEYMNFALLVLNIIICFICTSVLAISDNYFNARYAFLVFAFVGWCAEWMYDNIKPDEE</sequence>
<evidence type="ECO:0000313" key="3">
    <source>
        <dbReference type="Proteomes" id="UP000255335"/>
    </source>
</evidence>
<feature type="transmembrane region" description="Helical" evidence="1">
    <location>
        <begin position="258"/>
        <end position="276"/>
    </location>
</feature>
<evidence type="ECO:0000313" key="2">
    <source>
        <dbReference type="EMBL" id="STP08946.1"/>
    </source>
</evidence>
<keyword evidence="1" id="KW-0812">Transmembrane</keyword>